<accession>A0A5Q0H0Z8</accession>
<dbReference type="OrthoDB" id="8871309at2"/>
<evidence type="ECO:0000313" key="2">
    <source>
        <dbReference type="Proteomes" id="UP000325787"/>
    </source>
</evidence>
<dbReference type="Proteomes" id="UP000325787">
    <property type="component" value="Chromosome"/>
</dbReference>
<dbReference type="SUPFAM" id="SSF53474">
    <property type="entry name" value="alpha/beta-Hydrolases"/>
    <property type="match status" value="1"/>
</dbReference>
<gene>
    <name evidence="1" type="ORF">EKG83_23025</name>
</gene>
<keyword evidence="1" id="KW-0378">Hydrolase</keyword>
<keyword evidence="2" id="KW-1185">Reference proteome</keyword>
<dbReference type="AlphaFoldDB" id="A0A5Q0H0Z8"/>
<evidence type="ECO:0000313" key="1">
    <source>
        <dbReference type="EMBL" id="QFZ19917.1"/>
    </source>
</evidence>
<dbReference type="RefSeq" id="WP_051765069.1">
    <property type="nucleotide sequence ID" value="NZ_CP034550.1"/>
</dbReference>
<protein>
    <submittedName>
        <fullName evidence="1">Alpha/beta hydrolase</fullName>
    </submittedName>
</protein>
<proteinExistence type="predicted"/>
<organism evidence="1 2">
    <name type="scientific">Saccharothrix syringae</name>
    <name type="common">Nocardiopsis syringae</name>
    <dbReference type="NCBI Taxonomy" id="103733"/>
    <lineage>
        <taxon>Bacteria</taxon>
        <taxon>Bacillati</taxon>
        <taxon>Actinomycetota</taxon>
        <taxon>Actinomycetes</taxon>
        <taxon>Pseudonocardiales</taxon>
        <taxon>Pseudonocardiaceae</taxon>
        <taxon>Saccharothrix</taxon>
    </lineage>
</organism>
<name>A0A5Q0H0Z8_SACSY</name>
<dbReference type="GO" id="GO:0016787">
    <property type="term" value="F:hydrolase activity"/>
    <property type="evidence" value="ECO:0007669"/>
    <property type="project" value="UniProtKB-KW"/>
</dbReference>
<dbReference type="Gene3D" id="3.40.50.1820">
    <property type="entry name" value="alpha/beta hydrolase"/>
    <property type="match status" value="1"/>
</dbReference>
<reference evidence="2" key="1">
    <citation type="journal article" date="2021" name="Curr. Microbiol.">
        <title>Complete genome of nocamycin-producing strain Saccharothrix syringae NRRL B-16468 reveals the biosynthetic potential for secondary metabolites.</title>
        <authorList>
            <person name="Mo X."/>
            <person name="Yang S."/>
        </authorList>
    </citation>
    <scope>NUCLEOTIDE SEQUENCE [LARGE SCALE GENOMIC DNA]</scope>
    <source>
        <strain evidence="2">ATCC 51364 / DSM 43886 / JCM 6844 / KCTC 9398 / NBRC 14523 / NRRL B-16468 / INA 2240</strain>
    </source>
</reference>
<dbReference type="KEGG" id="ssyi:EKG83_23025"/>
<sequence>MGVVEAARAAAREQVLVAMLGIPRLLAHPVWRDADPDQGRGVGVLLVPGFGFGDLSLHLTATWLRNRGYVPAGSRIGLNVGCTTELVDRLEKRLQAHVEATGGPVVLLGQSRGGGLARLLSVRRPELVRGLVMLASPVLDTLGAHPSVVKVARTLARLSAMGLPGLLDEDCFQGSCYETNSSAMAKPLEVPAVAVFSHNDLIAPPKLCADPCAECVEVGSTHTGMALDPELYELLEPRLAAWARAGEEKRQEPELVPLAHSA</sequence>
<dbReference type="EMBL" id="CP034550">
    <property type="protein sequence ID" value="QFZ19917.1"/>
    <property type="molecule type" value="Genomic_DNA"/>
</dbReference>
<dbReference type="InterPro" id="IPR029058">
    <property type="entry name" value="AB_hydrolase_fold"/>
</dbReference>